<dbReference type="CDD" id="cd06582">
    <property type="entry name" value="TM_PBP1_LivH_like"/>
    <property type="match status" value="1"/>
</dbReference>
<dbReference type="Pfam" id="PF02653">
    <property type="entry name" value="BPD_transp_2"/>
    <property type="match status" value="2"/>
</dbReference>
<feature type="transmembrane region" description="Helical" evidence="9">
    <location>
        <begin position="383"/>
        <end position="402"/>
    </location>
</feature>
<evidence type="ECO:0000256" key="4">
    <source>
        <dbReference type="ARBA" id="ARBA00022692"/>
    </source>
</evidence>
<dbReference type="RefSeq" id="WP_211464755.1">
    <property type="nucleotide sequence ID" value="NZ_JAGSXH010000009.1"/>
</dbReference>
<proteinExistence type="inferred from homology"/>
<dbReference type="InterPro" id="IPR052157">
    <property type="entry name" value="BCAA_transport_permease"/>
</dbReference>
<dbReference type="PANTHER" id="PTHR11795">
    <property type="entry name" value="BRANCHED-CHAIN AMINO ACID TRANSPORT SYSTEM PERMEASE PROTEIN LIVH"/>
    <property type="match status" value="1"/>
</dbReference>
<feature type="transmembrane region" description="Helical" evidence="9">
    <location>
        <begin position="445"/>
        <end position="465"/>
    </location>
</feature>
<keyword evidence="5" id="KW-0029">Amino-acid transport</keyword>
<dbReference type="GO" id="GO:0006865">
    <property type="term" value="P:amino acid transport"/>
    <property type="evidence" value="ECO:0007669"/>
    <property type="project" value="UniProtKB-KW"/>
</dbReference>
<evidence type="ECO:0000256" key="5">
    <source>
        <dbReference type="ARBA" id="ARBA00022970"/>
    </source>
</evidence>
<comment type="subcellular location">
    <subcellularLocation>
        <location evidence="1">Cell membrane</location>
        <topology evidence="1">Multi-pass membrane protein</topology>
    </subcellularLocation>
</comment>
<keyword evidence="4 9" id="KW-0812">Transmembrane</keyword>
<reference evidence="10" key="1">
    <citation type="submission" date="2021-04" db="EMBL/GenBank/DDBJ databases">
        <title>Genome based classification of Actinospica acidithermotolerans sp. nov., an actinobacterium isolated from an Indonesian hot spring.</title>
        <authorList>
            <person name="Kusuma A.B."/>
            <person name="Putra K.E."/>
            <person name="Nafisah S."/>
            <person name="Loh J."/>
            <person name="Nouioui I."/>
            <person name="Goodfellow M."/>
        </authorList>
    </citation>
    <scope>NUCLEOTIDE SEQUENCE</scope>
    <source>
        <strain evidence="10">DSM 45618</strain>
    </source>
</reference>
<evidence type="ECO:0000256" key="2">
    <source>
        <dbReference type="ARBA" id="ARBA00022448"/>
    </source>
</evidence>
<feature type="transmembrane region" description="Helical" evidence="9">
    <location>
        <begin position="244"/>
        <end position="265"/>
    </location>
</feature>
<comment type="similarity">
    <text evidence="8">Belongs to the binding-protein-dependent transport system permease family. LivHM subfamily.</text>
</comment>
<evidence type="ECO:0000313" key="10">
    <source>
        <dbReference type="EMBL" id="MBS2962274.1"/>
    </source>
</evidence>
<evidence type="ECO:0000256" key="1">
    <source>
        <dbReference type="ARBA" id="ARBA00004651"/>
    </source>
</evidence>
<gene>
    <name evidence="10" type="ORF">KGA66_04400</name>
</gene>
<dbReference type="InterPro" id="IPR001851">
    <property type="entry name" value="ABC_transp_permease"/>
</dbReference>
<keyword evidence="6 9" id="KW-1133">Transmembrane helix</keyword>
<evidence type="ECO:0000313" key="11">
    <source>
        <dbReference type="Proteomes" id="UP000677913"/>
    </source>
</evidence>
<feature type="transmembrane region" description="Helical" evidence="9">
    <location>
        <begin position="6"/>
        <end position="28"/>
    </location>
</feature>
<feature type="transmembrane region" description="Helical" evidence="9">
    <location>
        <begin position="494"/>
        <end position="515"/>
    </location>
</feature>
<feature type="transmembrane region" description="Helical" evidence="9">
    <location>
        <begin position="93"/>
        <end position="118"/>
    </location>
</feature>
<feature type="transmembrane region" description="Helical" evidence="9">
    <location>
        <begin position="409"/>
        <end position="425"/>
    </location>
</feature>
<dbReference type="GO" id="GO:0005886">
    <property type="term" value="C:plasma membrane"/>
    <property type="evidence" value="ECO:0007669"/>
    <property type="project" value="UniProtKB-SubCell"/>
</dbReference>
<evidence type="ECO:0000256" key="7">
    <source>
        <dbReference type="ARBA" id="ARBA00023136"/>
    </source>
</evidence>
<feature type="transmembrane region" description="Helical" evidence="9">
    <location>
        <begin position="196"/>
        <end position="214"/>
    </location>
</feature>
<protein>
    <submittedName>
        <fullName evidence="10">Branched-chain amino acid ABC transporter permease</fullName>
    </submittedName>
</protein>
<feature type="transmembrane region" description="Helical" evidence="9">
    <location>
        <begin position="271"/>
        <end position="291"/>
    </location>
</feature>
<feature type="transmembrane region" description="Helical" evidence="9">
    <location>
        <begin position="138"/>
        <end position="160"/>
    </location>
</feature>
<name>A0A8J8BCZ7_9ACTN</name>
<dbReference type="Proteomes" id="UP000677913">
    <property type="component" value="Unassembled WGS sequence"/>
</dbReference>
<feature type="transmembrane region" description="Helical" evidence="9">
    <location>
        <begin position="35"/>
        <end position="55"/>
    </location>
</feature>
<feature type="transmembrane region" description="Helical" evidence="9">
    <location>
        <begin position="530"/>
        <end position="553"/>
    </location>
</feature>
<comment type="caution">
    <text evidence="10">The sequence shown here is derived from an EMBL/GenBank/DDBJ whole genome shotgun (WGS) entry which is preliminary data.</text>
</comment>
<keyword evidence="2" id="KW-0813">Transport</keyword>
<dbReference type="AlphaFoldDB" id="A0A8J8BCZ7"/>
<feature type="transmembrane region" description="Helical" evidence="9">
    <location>
        <begin position="560"/>
        <end position="580"/>
    </location>
</feature>
<keyword evidence="7 9" id="KW-0472">Membrane</keyword>
<dbReference type="PANTHER" id="PTHR11795:SF445">
    <property type="entry name" value="AMINO ACID ABC TRANSPORTER PERMEASE PROTEIN"/>
    <property type="match status" value="1"/>
</dbReference>
<evidence type="ECO:0000256" key="6">
    <source>
        <dbReference type="ARBA" id="ARBA00022989"/>
    </source>
</evidence>
<evidence type="ECO:0000256" key="8">
    <source>
        <dbReference type="ARBA" id="ARBA00037998"/>
    </source>
</evidence>
<keyword evidence="11" id="KW-1185">Reference proteome</keyword>
<organism evidence="10 11">
    <name type="scientific">Actinocrinis puniceicyclus</name>
    <dbReference type="NCBI Taxonomy" id="977794"/>
    <lineage>
        <taxon>Bacteria</taxon>
        <taxon>Bacillati</taxon>
        <taxon>Actinomycetota</taxon>
        <taxon>Actinomycetes</taxon>
        <taxon>Catenulisporales</taxon>
        <taxon>Actinospicaceae</taxon>
        <taxon>Actinocrinis</taxon>
    </lineage>
</organism>
<evidence type="ECO:0000256" key="9">
    <source>
        <dbReference type="SAM" id="Phobius"/>
    </source>
</evidence>
<dbReference type="GO" id="GO:0022857">
    <property type="term" value="F:transmembrane transporter activity"/>
    <property type="evidence" value="ECO:0007669"/>
    <property type="project" value="InterPro"/>
</dbReference>
<dbReference type="EMBL" id="JAGSXH010000009">
    <property type="protein sequence ID" value="MBS2962274.1"/>
    <property type="molecule type" value="Genomic_DNA"/>
</dbReference>
<accession>A0A8J8BCZ7</accession>
<keyword evidence="3" id="KW-1003">Cell membrane</keyword>
<evidence type="ECO:0000256" key="3">
    <source>
        <dbReference type="ARBA" id="ARBA00022475"/>
    </source>
</evidence>
<feature type="transmembrane region" description="Helical" evidence="9">
    <location>
        <begin position="61"/>
        <end position="81"/>
    </location>
</feature>
<sequence>MSAGAGQLAVAGLGIGAVAGLSGLGVIATYRVTGVLNVAFGAIGMIGAFLLRVAVREWGLPAELAAALIVLVAAPLLGLLLDAAVFRPLQNHAAGVAAELTAGFGVTVLLVGIATAFWGPSAHTDVPSLLPAGSVRLGGLLVPVAVLVQLGLLAAVATGLHLSARGRTFGVAIRAVVDDRGLAELSGLPARRLGRLGWALGCALAAAAGMLLAAQLRLDPVTFTLVLFETLGVVVAARLVNQPVAIAVALATGIAQAELIGVQLGGRPGEVLAAVRSNLFVAVLLVAVWLAPAFQETRERASLVPRKGTLAEHVGGWWPVAALGVAAALLRPEDLGTAQQVPALAIVLLSFRALSSVGLVSLGQTAFAGVGALAAAWSPRFGLLAAPAAGAALGLLFALPVARKRPLHLALTTLALATAASRFVFEQPLFTPPLARRPGFLAGDRAFLLAEAVALALVVLALLPVDRGRIGRRLTAIRDSEPAARMLGGDVERVRVLVFTVAAAVAAFGGAWWVYAAGVFGASDFDPLRGLIWLAAATAVGLSSAPSLILAAAGMVAADAAIPGASAIIVGLAALGVPWLRGEPASGPTTARTGTRALS</sequence>